<dbReference type="InterPro" id="IPR052197">
    <property type="entry name" value="ComplexI_49kDa-like"/>
</dbReference>
<dbReference type="Pfam" id="PF00346">
    <property type="entry name" value="Complex1_49kDa"/>
    <property type="match status" value="1"/>
</dbReference>
<dbReference type="Pfam" id="PF00374">
    <property type="entry name" value="NiFeSe_Hases"/>
    <property type="match status" value="1"/>
</dbReference>
<keyword evidence="1" id="KW-0560">Oxidoreductase</keyword>
<dbReference type="RefSeq" id="WP_147851498.1">
    <property type="nucleotide sequence ID" value="NZ_VDUZ01000058.1"/>
</dbReference>
<accession>A0A5C8PA74</accession>
<name>A0A5C8PA74_9HYPH</name>
<comment type="caution">
    <text evidence="6">The sequence shown here is derived from an EMBL/GenBank/DDBJ whole genome shotgun (WGS) entry which is preliminary data.</text>
</comment>
<keyword evidence="3" id="KW-0479">Metal-binding</keyword>
<evidence type="ECO:0000259" key="4">
    <source>
        <dbReference type="Pfam" id="PF00329"/>
    </source>
</evidence>
<dbReference type="GO" id="GO:0016151">
    <property type="term" value="F:nickel cation binding"/>
    <property type="evidence" value="ECO:0007669"/>
    <property type="project" value="InterPro"/>
</dbReference>
<evidence type="ECO:0000256" key="3">
    <source>
        <dbReference type="PIRSR" id="PIRSR601501-1"/>
    </source>
</evidence>
<dbReference type="InterPro" id="IPR001135">
    <property type="entry name" value="NADH_Q_OxRdtase_suD"/>
</dbReference>
<feature type="domain" description="NADH:ubiquinone oxidoreductase 30kDa subunit" evidence="4">
    <location>
        <begin position="75"/>
        <end position="133"/>
    </location>
</feature>
<keyword evidence="3" id="KW-0460">Magnesium</keyword>
<dbReference type="AlphaFoldDB" id="A0A5C8PA74"/>
<feature type="domain" description="NADH-quinone oxidoreductase subunit D" evidence="5">
    <location>
        <begin position="281"/>
        <end position="436"/>
    </location>
</feature>
<protein>
    <submittedName>
        <fullName evidence="6">Hydrogenase expression protein HypE</fullName>
    </submittedName>
</protein>
<reference evidence="6 7" key="1">
    <citation type="submission" date="2019-06" db="EMBL/GenBank/DDBJ databases">
        <title>New taxonomy in bacterial strain CC-CFT640, isolated from vineyard.</title>
        <authorList>
            <person name="Lin S.-Y."/>
            <person name="Tsai C.-F."/>
            <person name="Young C.-C."/>
        </authorList>
    </citation>
    <scope>NUCLEOTIDE SEQUENCE [LARGE SCALE GENOMIC DNA]</scope>
    <source>
        <strain evidence="6 7">CC-CFT640</strain>
    </source>
</reference>
<dbReference type="Proteomes" id="UP000321638">
    <property type="component" value="Unassembled WGS sequence"/>
</dbReference>
<evidence type="ECO:0000259" key="5">
    <source>
        <dbReference type="Pfam" id="PF00346"/>
    </source>
</evidence>
<dbReference type="SUPFAM" id="SSF56762">
    <property type="entry name" value="HydB/Nqo4-like"/>
    <property type="match status" value="1"/>
</dbReference>
<dbReference type="GO" id="GO:0048038">
    <property type="term" value="F:quinone binding"/>
    <property type="evidence" value="ECO:0007669"/>
    <property type="project" value="InterPro"/>
</dbReference>
<dbReference type="GO" id="GO:0016651">
    <property type="term" value="F:oxidoreductase activity, acting on NAD(P)H"/>
    <property type="evidence" value="ECO:0007669"/>
    <property type="project" value="InterPro"/>
</dbReference>
<organism evidence="6 7">
    <name type="scientific">Vineibacter terrae</name>
    <dbReference type="NCBI Taxonomy" id="2586908"/>
    <lineage>
        <taxon>Bacteria</taxon>
        <taxon>Pseudomonadati</taxon>
        <taxon>Pseudomonadota</taxon>
        <taxon>Alphaproteobacteria</taxon>
        <taxon>Hyphomicrobiales</taxon>
        <taxon>Vineibacter</taxon>
    </lineage>
</organism>
<dbReference type="SUPFAM" id="SSF143243">
    <property type="entry name" value="Nqo5-like"/>
    <property type="match status" value="1"/>
</dbReference>
<dbReference type="InterPro" id="IPR037232">
    <property type="entry name" value="NADH_quin_OxRdtase_su_C/D-like"/>
</dbReference>
<dbReference type="InterPro" id="IPR001268">
    <property type="entry name" value="NADH_UbQ_OxRdtase_30kDa_su"/>
</dbReference>
<evidence type="ECO:0000256" key="1">
    <source>
        <dbReference type="ARBA" id="ARBA00023002"/>
    </source>
</evidence>
<dbReference type="GO" id="GO:0008137">
    <property type="term" value="F:NADH dehydrogenase (ubiquinone) activity"/>
    <property type="evidence" value="ECO:0007669"/>
    <property type="project" value="InterPro"/>
</dbReference>
<evidence type="ECO:0000313" key="6">
    <source>
        <dbReference type="EMBL" id="TXL70476.1"/>
    </source>
</evidence>
<dbReference type="OrthoDB" id="9801496at2"/>
<sequence>MSDSRATLHAVLAGLGQAVPSHLPWPRHVLDRASWRQLIDALGHRRWPLLGLWADGSTVHAALEDHSAAAFAVASLDTEDGTYPSLAAARPAALRLERAVRDLAGLNAVGTPDDRPWLDHGQWRLAAPLAADARPATPRPATDYRFLPVEGEGLHQVPVGPVHAGIIEPGHFRFHANGETIVRLEARLGYTHKGTEALMRGKPPAEAVRLAGRISGDSTVAHALAFSRAVEAAAGIEAPARAHWVRATMAEWERIANHLGDIGGICNDAAFPYLQAQCTVLREKVLQACAKAFGHRLMMDAVVPGGVAVDLAPEQAAAFAGLAADLLPPFEALCRVYETKGSLLDRTVATGITPRAEIERFWPPGPIGRAAGAGRDARLAPGYPPYDELNFAAPRLTAGDVDARVRLRMEEVRHSVRLIQRMLVAMPDGPTRAEVPPVAGEGLALVEAFRGEILGWARLAPDGTVARYHARDASWLQWPLLETAVYDNIVADFPLCNKSFNCSYSGHDL</sequence>
<evidence type="ECO:0000256" key="2">
    <source>
        <dbReference type="ARBA" id="ARBA00023027"/>
    </source>
</evidence>
<dbReference type="EMBL" id="VDUZ01000058">
    <property type="protein sequence ID" value="TXL70476.1"/>
    <property type="molecule type" value="Genomic_DNA"/>
</dbReference>
<dbReference type="PANTHER" id="PTHR43485:SF1">
    <property type="entry name" value="FORMATE HYDROGENLYASE SUBUNIT 5-RELATED"/>
    <property type="match status" value="1"/>
</dbReference>
<proteinExistence type="predicted"/>
<dbReference type="InterPro" id="IPR029014">
    <property type="entry name" value="NiFe-Hase_large"/>
</dbReference>
<feature type="binding site" evidence="3">
    <location>
        <position position="196"/>
    </location>
    <ligand>
        <name>Mg(2+)</name>
        <dbReference type="ChEBI" id="CHEBI:18420"/>
    </ligand>
</feature>
<dbReference type="InterPro" id="IPR001501">
    <property type="entry name" value="Ni-dep_hyd_lsu"/>
</dbReference>
<dbReference type="GO" id="GO:0051287">
    <property type="term" value="F:NAD binding"/>
    <property type="evidence" value="ECO:0007669"/>
    <property type="project" value="InterPro"/>
</dbReference>
<dbReference type="Gene3D" id="1.10.645.10">
    <property type="entry name" value="Cytochrome-c3 Hydrogenase, chain B"/>
    <property type="match status" value="1"/>
</dbReference>
<gene>
    <name evidence="6" type="ORF">FHP25_34180</name>
</gene>
<dbReference type="Pfam" id="PF00329">
    <property type="entry name" value="Complex1_30kDa"/>
    <property type="match status" value="1"/>
</dbReference>
<dbReference type="PANTHER" id="PTHR43485">
    <property type="entry name" value="HYDROGENASE-4 COMPONENT G"/>
    <property type="match status" value="1"/>
</dbReference>
<keyword evidence="2" id="KW-0520">NAD</keyword>
<evidence type="ECO:0000313" key="7">
    <source>
        <dbReference type="Proteomes" id="UP000321638"/>
    </source>
</evidence>
<keyword evidence="7" id="KW-1185">Reference proteome</keyword>